<dbReference type="EMBL" id="MT142747">
    <property type="protein sequence ID" value="QJA88009.1"/>
    <property type="molecule type" value="Genomic_DNA"/>
</dbReference>
<dbReference type="AlphaFoldDB" id="A0A6M3LXI4"/>
<dbReference type="EMBL" id="MT143487">
    <property type="protein sequence ID" value="QJA97365.1"/>
    <property type="molecule type" value="Genomic_DNA"/>
</dbReference>
<proteinExistence type="predicted"/>
<reference evidence="2" key="1">
    <citation type="submission" date="2020-03" db="EMBL/GenBank/DDBJ databases">
        <title>The deep terrestrial virosphere.</title>
        <authorList>
            <person name="Holmfeldt K."/>
            <person name="Nilsson E."/>
            <person name="Simone D."/>
            <person name="Lopez-Fernandez M."/>
            <person name="Wu X."/>
            <person name="de Brujin I."/>
            <person name="Lundin D."/>
            <person name="Andersson A."/>
            <person name="Bertilsson S."/>
            <person name="Dopson M."/>
        </authorList>
    </citation>
    <scope>NUCLEOTIDE SEQUENCE</scope>
    <source>
        <strain evidence="1">MM415B02848</strain>
        <strain evidence="2">MM415B06311</strain>
    </source>
</reference>
<organism evidence="2">
    <name type="scientific">viral metagenome</name>
    <dbReference type="NCBI Taxonomy" id="1070528"/>
    <lineage>
        <taxon>unclassified sequences</taxon>
        <taxon>metagenomes</taxon>
        <taxon>organismal metagenomes</taxon>
    </lineage>
</organism>
<sequence>MKIERAMEVAKEESLKIPFNSKDSTLVLEFSHGYEVASDRSNTYREDRIIAKWRGGELIWQK</sequence>
<evidence type="ECO:0000313" key="1">
    <source>
        <dbReference type="EMBL" id="QJA88009.1"/>
    </source>
</evidence>
<gene>
    <name evidence="1" type="ORF">MM415B02848_0009</name>
    <name evidence="2" type="ORF">MM415B06311_0006</name>
</gene>
<name>A0A6M3LXI4_9ZZZZ</name>
<evidence type="ECO:0000313" key="2">
    <source>
        <dbReference type="EMBL" id="QJA97365.1"/>
    </source>
</evidence>
<protein>
    <submittedName>
        <fullName evidence="2">Uncharacterized protein</fullName>
    </submittedName>
</protein>
<accession>A0A6M3LXI4</accession>